<dbReference type="PROSITE" id="PS00350">
    <property type="entry name" value="MADS_BOX_1"/>
    <property type="match status" value="1"/>
</dbReference>
<feature type="domain" description="MADS-box" evidence="7">
    <location>
        <begin position="1"/>
        <end position="61"/>
    </location>
</feature>
<dbReference type="GO" id="GO:0005634">
    <property type="term" value="C:nucleus"/>
    <property type="evidence" value="ECO:0007669"/>
    <property type="project" value="UniProtKB-SubCell"/>
</dbReference>
<reference evidence="8" key="1">
    <citation type="journal article" date="2014" name="Nat. Commun.">
        <title>The tobacco genome sequence and its comparison with those of tomato and potato.</title>
        <authorList>
            <person name="Sierro N."/>
            <person name="Battey J.N."/>
            <person name="Ouadi S."/>
            <person name="Bakaher N."/>
            <person name="Bovet L."/>
            <person name="Willig A."/>
            <person name="Goepfert S."/>
            <person name="Peitsch M.C."/>
            <person name="Ivanov N.V."/>
        </authorList>
    </citation>
    <scope>NUCLEOTIDE SEQUENCE [LARGE SCALE GENOMIC DNA]</scope>
</reference>
<dbReference type="OMA" id="ANDQPEI"/>
<proteinExistence type="predicted"/>
<dbReference type="Pfam" id="PF00319">
    <property type="entry name" value="SRF-TF"/>
    <property type="match status" value="1"/>
</dbReference>
<keyword evidence="8" id="KW-1185">Reference proteome</keyword>
<evidence type="ECO:0000313" key="8">
    <source>
        <dbReference type="Proteomes" id="UP000790787"/>
    </source>
</evidence>
<keyword evidence="2" id="KW-0805">Transcription regulation</keyword>
<dbReference type="PROSITE" id="PS50066">
    <property type="entry name" value="MADS_BOX_2"/>
    <property type="match status" value="1"/>
</dbReference>
<dbReference type="PRINTS" id="PR00404">
    <property type="entry name" value="MADSDOMAIN"/>
</dbReference>
<dbReference type="CDD" id="cd00265">
    <property type="entry name" value="MADS_MEF2_like"/>
    <property type="match status" value="1"/>
</dbReference>
<dbReference type="GO" id="GO:0000981">
    <property type="term" value="F:DNA-binding transcription factor activity, RNA polymerase II-specific"/>
    <property type="evidence" value="ECO:0000318"/>
    <property type="project" value="GO_Central"/>
</dbReference>
<protein>
    <submittedName>
        <fullName evidence="9">Agamous-like MADS-box protein AGL66 isoform X1</fullName>
    </submittedName>
</protein>
<dbReference type="InterPro" id="IPR033896">
    <property type="entry name" value="MEF2-like_N"/>
</dbReference>
<dbReference type="InterPro" id="IPR050142">
    <property type="entry name" value="MADS-box/MEF2_TF"/>
</dbReference>
<evidence type="ECO:0000256" key="4">
    <source>
        <dbReference type="ARBA" id="ARBA00023163"/>
    </source>
</evidence>
<gene>
    <name evidence="9" type="primary">LOC107788518</name>
</gene>
<dbReference type="SMR" id="A0A1S3ZN40"/>
<dbReference type="KEGG" id="nta:107788518"/>
<organism evidence="8 9">
    <name type="scientific">Nicotiana tabacum</name>
    <name type="common">Common tobacco</name>
    <dbReference type="NCBI Taxonomy" id="4097"/>
    <lineage>
        <taxon>Eukaryota</taxon>
        <taxon>Viridiplantae</taxon>
        <taxon>Streptophyta</taxon>
        <taxon>Embryophyta</taxon>
        <taxon>Tracheophyta</taxon>
        <taxon>Spermatophyta</taxon>
        <taxon>Magnoliopsida</taxon>
        <taxon>eudicotyledons</taxon>
        <taxon>Gunneridae</taxon>
        <taxon>Pentapetalae</taxon>
        <taxon>asterids</taxon>
        <taxon>lamiids</taxon>
        <taxon>Solanales</taxon>
        <taxon>Solanaceae</taxon>
        <taxon>Nicotianoideae</taxon>
        <taxon>Nicotianeae</taxon>
        <taxon>Nicotiana</taxon>
    </lineage>
</organism>
<dbReference type="InterPro" id="IPR036879">
    <property type="entry name" value="TF_MADSbox_sf"/>
</dbReference>
<dbReference type="GO" id="GO:0045944">
    <property type="term" value="P:positive regulation of transcription by RNA polymerase II"/>
    <property type="evidence" value="ECO:0007669"/>
    <property type="project" value="InterPro"/>
</dbReference>
<keyword evidence="3" id="KW-0238">DNA-binding</keyword>
<dbReference type="FunFam" id="3.40.1810.10:FF:000028">
    <property type="entry name" value="Agamous-like MADS-box protein AGL66 isoform A"/>
    <property type="match status" value="1"/>
</dbReference>
<evidence type="ECO:0000256" key="5">
    <source>
        <dbReference type="ARBA" id="ARBA00023242"/>
    </source>
</evidence>
<dbReference type="Proteomes" id="UP000790787">
    <property type="component" value="Chromosome 12"/>
</dbReference>
<dbReference type="GeneID" id="107788518"/>
<accession>A0A1S3ZN40</accession>
<dbReference type="OrthoDB" id="1898716at2759"/>
<comment type="subcellular location">
    <subcellularLocation>
        <location evidence="1">Nucleus</location>
    </subcellularLocation>
</comment>
<dbReference type="GO" id="GO:0000978">
    <property type="term" value="F:RNA polymerase II cis-regulatory region sequence-specific DNA binding"/>
    <property type="evidence" value="ECO:0000318"/>
    <property type="project" value="GO_Central"/>
</dbReference>
<evidence type="ECO:0000256" key="2">
    <source>
        <dbReference type="ARBA" id="ARBA00023015"/>
    </source>
</evidence>
<keyword evidence="6" id="KW-0175">Coiled coil</keyword>
<dbReference type="AlphaFoldDB" id="A0A1S3ZN40"/>
<dbReference type="InterPro" id="IPR002100">
    <property type="entry name" value="TF_MADSbox"/>
</dbReference>
<feature type="coiled-coil region" evidence="6">
    <location>
        <begin position="115"/>
        <end position="176"/>
    </location>
</feature>
<dbReference type="GO" id="GO:0006357">
    <property type="term" value="P:regulation of transcription by RNA polymerase II"/>
    <property type="evidence" value="ECO:0000318"/>
    <property type="project" value="GO_Central"/>
</dbReference>
<dbReference type="PaxDb" id="4097-A0A1S3ZN40"/>
<evidence type="ECO:0000256" key="6">
    <source>
        <dbReference type="SAM" id="Coils"/>
    </source>
</evidence>
<dbReference type="RefSeq" id="XP_016465678.1">
    <property type="nucleotide sequence ID" value="XM_016610192.2"/>
</dbReference>
<dbReference type="SUPFAM" id="SSF55455">
    <property type="entry name" value="SRF-like"/>
    <property type="match status" value="1"/>
</dbReference>
<reference evidence="9" key="2">
    <citation type="submission" date="2025-08" db="UniProtKB">
        <authorList>
            <consortium name="RefSeq"/>
        </authorList>
    </citation>
    <scope>IDENTIFICATION</scope>
    <source>
        <tissue evidence="9">Leaf</tissue>
    </source>
</reference>
<dbReference type="GO" id="GO:0046983">
    <property type="term" value="F:protein dimerization activity"/>
    <property type="evidence" value="ECO:0007669"/>
    <property type="project" value="InterPro"/>
</dbReference>
<evidence type="ECO:0000313" key="9">
    <source>
        <dbReference type="RefSeq" id="XP_016465678.1"/>
    </source>
</evidence>
<evidence type="ECO:0000259" key="7">
    <source>
        <dbReference type="PROSITE" id="PS50066"/>
    </source>
</evidence>
<keyword evidence="5" id="KW-0539">Nucleus</keyword>
<dbReference type="Gene3D" id="3.40.1810.10">
    <property type="entry name" value="Transcription factor, MADS-box"/>
    <property type="match status" value="1"/>
</dbReference>
<name>A0A1S3ZN40_TOBAC</name>
<evidence type="ECO:0000256" key="1">
    <source>
        <dbReference type="ARBA" id="ARBA00004123"/>
    </source>
</evidence>
<dbReference type="SMART" id="SM00432">
    <property type="entry name" value="MADS"/>
    <property type="match status" value="1"/>
</dbReference>
<evidence type="ECO:0000256" key="3">
    <source>
        <dbReference type="ARBA" id="ARBA00023125"/>
    </source>
</evidence>
<dbReference type="PANTHER" id="PTHR48019">
    <property type="entry name" value="SERUM RESPONSE FACTOR HOMOLOG"/>
    <property type="match status" value="1"/>
</dbReference>
<sequence length="342" mass="39145">MGRVKLQIKKIENTTNRQVTFSKRRNGLIKKAYELSVLCDVDVALIMFSPSGRISTFSGNKSIEDIMARYVNLPEHDRGRLHNQEHLQRAIAKLKCETDRTYQAASSPASVDSQIEEFQQEILKYKTQLEDMDRRLRMYEGDLCEITTVCEAQYREEILQETLKQVQARKHVLEETYSSPQRQTAPQPQMDFASQNVNVVNNVATSDSIPNTSSNTFMDWVPRSQRDPHVQILNFLDSNGLLPFRDEADQRMENMLPPSLTQLHTPNVSAVVTDHLSPPNNRFENDPPRPTSSFEGIIDVNNAPWPPLYPTGNDPFPEAQPRERALLELFLSQLTPVNQDHL</sequence>
<keyword evidence="4" id="KW-0804">Transcription</keyword>
<dbReference type="RefSeq" id="XP_016465678.1">
    <property type="nucleotide sequence ID" value="XM_016610192.1"/>
</dbReference>